<feature type="compositionally biased region" description="Basic and acidic residues" evidence="2">
    <location>
        <begin position="173"/>
        <end position="187"/>
    </location>
</feature>
<feature type="region of interest" description="Disordered" evidence="2">
    <location>
        <begin position="173"/>
        <end position="203"/>
    </location>
</feature>
<proteinExistence type="inferred from homology"/>
<keyword evidence="3" id="KW-0732">Signal</keyword>
<dbReference type="Pfam" id="PF11954">
    <property type="entry name" value="DUF3471"/>
    <property type="match status" value="1"/>
</dbReference>
<evidence type="ECO:0000313" key="7">
    <source>
        <dbReference type="Proteomes" id="UP001320245"/>
    </source>
</evidence>
<feature type="compositionally biased region" description="Low complexity" evidence="2">
    <location>
        <begin position="189"/>
        <end position="200"/>
    </location>
</feature>
<accession>A0AAN9UA48</accession>
<dbReference type="Proteomes" id="UP001320245">
    <property type="component" value="Unassembled WGS sequence"/>
</dbReference>
<comment type="similarity">
    <text evidence="1">Belongs to the peptidase S12 family.</text>
</comment>
<comment type="caution">
    <text evidence="6">The sequence shown here is derived from an EMBL/GenBank/DDBJ whole genome shotgun (WGS) entry which is preliminary data.</text>
</comment>
<evidence type="ECO:0000256" key="2">
    <source>
        <dbReference type="SAM" id="MobiDB-lite"/>
    </source>
</evidence>
<feature type="signal peptide" evidence="3">
    <location>
        <begin position="1"/>
        <end position="20"/>
    </location>
</feature>
<dbReference type="Pfam" id="PF00144">
    <property type="entry name" value="Beta-lactamase"/>
    <property type="match status" value="1"/>
</dbReference>
<keyword evidence="7" id="KW-1185">Reference proteome</keyword>
<dbReference type="InterPro" id="IPR001466">
    <property type="entry name" value="Beta-lactam-related"/>
</dbReference>
<name>A0AAN9UA48_9PEZI</name>
<dbReference type="SUPFAM" id="SSF56601">
    <property type="entry name" value="beta-lactamase/transpeptidase-like"/>
    <property type="match status" value="1"/>
</dbReference>
<gene>
    <name evidence="6" type="ORF">SLS53_004435</name>
</gene>
<dbReference type="InterPro" id="IPR050491">
    <property type="entry name" value="AmpC-like"/>
</dbReference>
<dbReference type="PANTHER" id="PTHR46825:SF9">
    <property type="entry name" value="BETA-LACTAMASE-RELATED DOMAIN-CONTAINING PROTEIN"/>
    <property type="match status" value="1"/>
</dbReference>
<dbReference type="PANTHER" id="PTHR46825">
    <property type="entry name" value="D-ALANYL-D-ALANINE-CARBOXYPEPTIDASE/ENDOPEPTIDASE AMPH"/>
    <property type="match status" value="1"/>
</dbReference>
<evidence type="ECO:0000259" key="4">
    <source>
        <dbReference type="Pfam" id="PF00144"/>
    </source>
</evidence>
<evidence type="ECO:0000256" key="1">
    <source>
        <dbReference type="ARBA" id="ARBA00038215"/>
    </source>
</evidence>
<feature type="domain" description="Beta-lactamase-related" evidence="4">
    <location>
        <begin position="48"/>
        <end position="414"/>
    </location>
</feature>
<evidence type="ECO:0000256" key="3">
    <source>
        <dbReference type="SAM" id="SignalP"/>
    </source>
</evidence>
<sequence>MRASGHQFVLGALCAALVIAEEGHQQPLQGGGKEESKKGPFTEEYGKYVEQLVDEWHVPGVAIGIVDGDDIWTEKRTQLNLHNLQGYGIATYPSTPVTPSTLFYCASTSKAFTAAALSIMIDSGNYTIPALPGTPNRLNWNTPIHDIIPEDFVLTDPWATTHITIEDALSHRSGLPRHDKASTHRVQDNNSNNNNNNNNSRPATIRDAVRSLRYLPLNEPPRTKWQYCNHMYVVATHVIQTLTGRALGAVLRDWIWQPLGMHRTYFSLDDALAAPEHLADGYGWDRRAGSFVRVPHMATDEIGGAGAVMSGAGDYALWVRSLLRRGAGGGPVLSEAGHDAVTTPRVIVSPGEALASSARPYDSPLLYALGWETASYRGHKFWTHSGGMHAMGAEVFFFPDLDFGVVTLANTAGSSNALGVIVTWGLVDDKLGVPKGERHDWSKDWEGWDEKEDAKIDKAVAKYYPHRPAERIPPSLPLEAYTGTYFHPGYLNFTLELAAPDSTTRSGISLTATRTDATWPTFNEFEHVTGEYWMMYLQLLTNPRGPFKEYAPAQFRVGADGRVEALGITWLSTSGLGEDTVEGLVWFDKIA</sequence>
<feature type="chain" id="PRO_5042963257" description="Penicillin-binding protein" evidence="3">
    <location>
        <begin position="21"/>
        <end position="591"/>
    </location>
</feature>
<evidence type="ECO:0000259" key="5">
    <source>
        <dbReference type="Pfam" id="PF11954"/>
    </source>
</evidence>
<organism evidence="6 7">
    <name type="scientific">Cytospora paraplurivora</name>
    <dbReference type="NCBI Taxonomy" id="2898453"/>
    <lineage>
        <taxon>Eukaryota</taxon>
        <taxon>Fungi</taxon>
        <taxon>Dikarya</taxon>
        <taxon>Ascomycota</taxon>
        <taxon>Pezizomycotina</taxon>
        <taxon>Sordariomycetes</taxon>
        <taxon>Sordariomycetidae</taxon>
        <taxon>Diaporthales</taxon>
        <taxon>Cytosporaceae</taxon>
        <taxon>Cytospora</taxon>
    </lineage>
</organism>
<reference evidence="6 7" key="1">
    <citation type="journal article" date="2023" name="PLoS ONE">
        <title>Cytospora paraplurivora sp. nov. isolated from orchards with fruit tree decline syndrome in Ontario, Canada.</title>
        <authorList>
            <person name="Ilyukhin E."/>
            <person name="Nguyen H.D.T."/>
            <person name="Castle A.J."/>
            <person name="Ellouze W."/>
        </authorList>
    </citation>
    <scope>NUCLEOTIDE SEQUENCE [LARGE SCALE GENOMIC DNA]</scope>
    <source>
        <strain evidence="6 7">FDS-564</strain>
    </source>
</reference>
<dbReference type="EMBL" id="JAJSPL020000015">
    <property type="protein sequence ID" value="KAK7742291.1"/>
    <property type="molecule type" value="Genomic_DNA"/>
</dbReference>
<protein>
    <recommendedName>
        <fullName evidence="8">Penicillin-binding protein</fullName>
    </recommendedName>
</protein>
<dbReference type="InterPro" id="IPR012338">
    <property type="entry name" value="Beta-lactam/transpept-like"/>
</dbReference>
<dbReference type="AlphaFoldDB" id="A0AAN9UA48"/>
<evidence type="ECO:0000313" key="6">
    <source>
        <dbReference type="EMBL" id="KAK7742291.1"/>
    </source>
</evidence>
<dbReference type="Gene3D" id="3.40.710.10">
    <property type="entry name" value="DD-peptidase/beta-lactamase superfamily"/>
    <property type="match status" value="1"/>
</dbReference>
<feature type="domain" description="Peptidase S12 Pab87-related C-terminal" evidence="5">
    <location>
        <begin position="469"/>
        <end position="569"/>
    </location>
</feature>
<dbReference type="InterPro" id="IPR021860">
    <property type="entry name" value="Peptidase_S12_Pab87-rel_C"/>
</dbReference>
<evidence type="ECO:0008006" key="8">
    <source>
        <dbReference type="Google" id="ProtNLM"/>
    </source>
</evidence>